<keyword evidence="4 7" id="KW-1133">Transmembrane helix</keyword>
<dbReference type="PRINTS" id="PR01609">
    <property type="entry name" value="CD36FAMILY"/>
</dbReference>
<evidence type="ECO:0000256" key="4">
    <source>
        <dbReference type="ARBA" id="ARBA00022989"/>
    </source>
</evidence>
<keyword evidence="5 7" id="KW-0472">Membrane</keyword>
<accession>A0A2A2KXB7</accession>
<evidence type="ECO:0000256" key="6">
    <source>
        <dbReference type="ARBA" id="ARBA00023180"/>
    </source>
</evidence>
<dbReference type="Proteomes" id="UP000218231">
    <property type="component" value="Unassembled WGS sequence"/>
</dbReference>
<feature type="transmembrane region" description="Helical" evidence="7">
    <location>
        <begin position="7"/>
        <end position="29"/>
    </location>
</feature>
<evidence type="ECO:0000313" key="8">
    <source>
        <dbReference type="EMBL" id="PAV78605.1"/>
    </source>
</evidence>
<comment type="similarity">
    <text evidence="2">Belongs to the CD36 family.</text>
</comment>
<dbReference type="InterPro" id="IPR002159">
    <property type="entry name" value="CD36_fam"/>
</dbReference>
<keyword evidence="9" id="KW-1185">Reference proteome</keyword>
<dbReference type="GO" id="GO:0005737">
    <property type="term" value="C:cytoplasm"/>
    <property type="evidence" value="ECO:0007669"/>
    <property type="project" value="TreeGrafter"/>
</dbReference>
<dbReference type="EMBL" id="LIAE01007551">
    <property type="protein sequence ID" value="PAV78605.1"/>
    <property type="molecule type" value="Genomic_DNA"/>
</dbReference>
<comment type="subcellular location">
    <subcellularLocation>
        <location evidence="1">Membrane</location>
    </subcellularLocation>
</comment>
<proteinExistence type="inferred from homology"/>
<reference evidence="8 9" key="1">
    <citation type="journal article" date="2017" name="Curr. Biol.">
        <title>Genome architecture and evolution of a unichromosomal asexual nematode.</title>
        <authorList>
            <person name="Fradin H."/>
            <person name="Zegar C."/>
            <person name="Gutwein M."/>
            <person name="Lucas J."/>
            <person name="Kovtun M."/>
            <person name="Corcoran D."/>
            <person name="Baugh L.R."/>
            <person name="Kiontke K."/>
            <person name="Gunsalus K."/>
            <person name="Fitch D.H."/>
            <person name="Piano F."/>
        </authorList>
    </citation>
    <scope>NUCLEOTIDE SEQUENCE [LARGE SCALE GENOMIC DNA]</scope>
    <source>
        <strain evidence="8">PF1309</strain>
    </source>
</reference>
<dbReference type="PANTHER" id="PTHR11923:SF106">
    <property type="entry name" value="SCAVENGER RECEPTOR (CD36 FAMILY) RELATED"/>
    <property type="match status" value="1"/>
</dbReference>
<evidence type="ECO:0000256" key="3">
    <source>
        <dbReference type="ARBA" id="ARBA00022692"/>
    </source>
</evidence>
<keyword evidence="3 7" id="KW-0812">Transmembrane</keyword>
<evidence type="ECO:0000313" key="9">
    <source>
        <dbReference type="Proteomes" id="UP000218231"/>
    </source>
</evidence>
<dbReference type="AlphaFoldDB" id="A0A2A2KXB7"/>
<gene>
    <name evidence="8" type="ORF">WR25_09592</name>
</gene>
<name>A0A2A2KXB7_9BILA</name>
<organism evidence="8 9">
    <name type="scientific">Diploscapter pachys</name>
    <dbReference type="NCBI Taxonomy" id="2018661"/>
    <lineage>
        <taxon>Eukaryota</taxon>
        <taxon>Metazoa</taxon>
        <taxon>Ecdysozoa</taxon>
        <taxon>Nematoda</taxon>
        <taxon>Chromadorea</taxon>
        <taxon>Rhabditida</taxon>
        <taxon>Rhabditina</taxon>
        <taxon>Rhabditomorpha</taxon>
        <taxon>Rhabditoidea</taxon>
        <taxon>Rhabditidae</taxon>
        <taxon>Diploscapter</taxon>
    </lineage>
</organism>
<dbReference type="EMBL" id="LIAE01007551">
    <property type="protein sequence ID" value="PAV78601.1"/>
    <property type="molecule type" value="Genomic_DNA"/>
</dbReference>
<dbReference type="GO" id="GO:0016020">
    <property type="term" value="C:membrane"/>
    <property type="evidence" value="ECO:0007669"/>
    <property type="project" value="UniProtKB-SubCell"/>
</dbReference>
<dbReference type="PANTHER" id="PTHR11923">
    <property type="entry name" value="SCAVENGER RECEPTOR CLASS B TYPE-1 SR-B1"/>
    <property type="match status" value="1"/>
</dbReference>
<keyword evidence="6" id="KW-0325">Glycoprotein</keyword>
<evidence type="ECO:0008006" key="10">
    <source>
        <dbReference type="Google" id="ProtNLM"/>
    </source>
</evidence>
<sequence length="566" mass="64126">MRRCTAILLLIILVVIFLLGIFLLIPFPLAIYPAIVRSQVYIQHAEDGSFPKATFYWSRLPAVQHFNFYFFNITNPDEVLYNGAVPKFVEVGPYSWPETEFKDFIEFREDDTYVHYQNNKTWVWDPSSSCDSCGYNDTLMLPNPAFASVIYMSKTNLTSPVMKFLLNGLCLLLGEQPLRAVPMAGVLFTSYDDPFISLINSNFTKTLMSFMGNPIPLPPVPAMGYFPNYNQTNDGDFLVKTGIDNVDNLALIQKWCGMEKLPWFSSTDTADIRNSGDGSFQKPFIKSTDRLRQFQSLACRKFELVYSGNSRTVNGIPAMDFVLEENEYNSLVYDGYRYPNFENQDYFPSWPCNGSHKYNPNSPGCSGINCARQENFCDPCCNGSTVNGQVWLPPGMTPLGCLPAKPIPLPFGGIISPPHFLWSPPEVHRTLGLSPDENRHDPMRFSINPTTGSTVDAYFRVMLSIPVYRDSSFAFSSSLTSLIHPTFWMEINIEMRHYAISYLKSNTVTIPAAILGVGISLIVIFALAILIILFIFYRKKKMRMNKFEAADDNSVRFRGASWTSRE</sequence>
<evidence type="ECO:0000256" key="2">
    <source>
        <dbReference type="ARBA" id="ARBA00010532"/>
    </source>
</evidence>
<dbReference type="OrthoDB" id="18585at2759"/>
<evidence type="ECO:0000256" key="1">
    <source>
        <dbReference type="ARBA" id="ARBA00004370"/>
    </source>
</evidence>
<dbReference type="Pfam" id="PF01130">
    <property type="entry name" value="CD36"/>
    <property type="match status" value="1"/>
</dbReference>
<feature type="transmembrane region" description="Helical" evidence="7">
    <location>
        <begin position="512"/>
        <end position="537"/>
    </location>
</feature>
<dbReference type="GO" id="GO:0005044">
    <property type="term" value="F:scavenger receptor activity"/>
    <property type="evidence" value="ECO:0007669"/>
    <property type="project" value="TreeGrafter"/>
</dbReference>
<dbReference type="STRING" id="2018661.A0A2A2KXB7"/>
<evidence type="ECO:0000256" key="5">
    <source>
        <dbReference type="ARBA" id="ARBA00023136"/>
    </source>
</evidence>
<evidence type="ECO:0000256" key="7">
    <source>
        <dbReference type="SAM" id="Phobius"/>
    </source>
</evidence>
<comment type="caution">
    <text evidence="8">The sequence shown here is derived from an EMBL/GenBank/DDBJ whole genome shotgun (WGS) entry which is preliminary data.</text>
</comment>
<protein>
    <recommendedName>
        <fullName evidence="10">CD36 family protein</fullName>
    </recommendedName>
</protein>